<dbReference type="Proteomes" id="UP000236291">
    <property type="component" value="Unassembled WGS sequence"/>
</dbReference>
<protein>
    <submittedName>
        <fullName evidence="1">Uncharacterized protein</fullName>
    </submittedName>
</protein>
<reference evidence="1 2" key="2">
    <citation type="journal article" date="2017" name="Front. Plant Sci.">
        <title>Gene Classification and Mining of Molecular Markers Useful in Red Clover (Trifolium pratense) Breeding.</title>
        <authorList>
            <person name="Istvanek J."/>
            <person name="Dluhosova J."/>
            <person name="Dluhos P."/>
            <person name="Patkova L."/>
            <person name="Nedelnik J."/>
            <person name="Repkova J."/>
        </authorList>
    </citation>
    <scope>NUCLEOTIDE SEQUENCE [LARGE SCALE GENOMIC DNA]</scope>
    <source>
        <strain evidence="2">cv. Tatra</strain>
        <tissue evidence="1">Young leaves</tissue>
    </source>
</reference>
<name>A0A2K3KGV3_TRIPR</name>
<proteinExistence type="predicted"/>
<feature type="non-terminal residue" evidence="1">
    <location>
        <position position="1"/>
    </location>
</feature>
<evidence type="ECO:0000313" key="1">
    <source>
        <dbReference type="EMBL" id="PNX65521.1"/>
    </source>
</evidence>
<reference evidence="1 2" key="1">
    <citation type="journal article" date="2014" name="Am. J. Bot.">
        <title>Genome assembly and annotation for red clover (Trifolium pratense; Fabaceae).</title>
        <authorList>
            <person name="Istvanek J."/>
            <person name="Jaros M."/>
            <person name="Krenek A."/>
            <person name="Repkova J."/>
        </authorList>
    </citation>
    <scope>NUCLEOTIDE SEQUENCE [LARGE SCALE GENOMIC DNA]</scope>
    <source>
        <strain evidence="2">cv. Tatra</strain>
        <tissue evidence="1">Young leaves</tissue>
    </source>
</reference>
<gene>
    <name evidence="1" type="ORF">L195_g062642</name>
</gene>
<dbReference type="EMBL" id="ASHM01180865">
    <property type="protein sequence ID" value="PNX65521.1"/>
    <property type="molecule type" value="Genomic_DNA"/>
</dbReference>
<evidence type="ECO:0000313" key="2">
    <source>
        <dbReference type="Proteomes" id="UP000236291"/>
    </source>
</evidence>
<dbReference type="AlphaFoldDB" id="A0A2K3KGV3"/>
<organism evidence="1 2">
    <name type="scientific">Trifolium pratense</name>
    <name type="common">Red clover</name>
    <dbReference type="NCBI Taxonomy" id="57577"/>
    <lineage>
        <taxon>Eukaryota</taxon>
        <taxon>Viridiplantae</taxon>
        <taxon>Streptophyta</taxon>
        <taxon>Embryophyta</taxon>
        <taxon>Tracheophyta</taxon>
        <taxon>Spermatophyta</taxon>
        <taxon>Magnoliopsida</taxon>
        <taxon>eudicotyledons</taxon>
        <taxon>Gunneridae</taxon>
        <taxon>Pentapetalae</taxon>
        <taxon>rosids</taxon>
        <taxon>fabids</taxon>
        <taxon>Fabales</taxon>
        <taxon>Fabaceae</taxon>
        <taxon>Papilionoideae</taxon>
        <taxon>50 kb inversion clade</taxon>
        <taxon>NPAAA clade</taxon>
        <taxon>Hologalegina</taxon>
        <taxon>IRL clade</taxon>
        <taxon>Trifolieae</taxon>
        <taxon>Trifolium</taxon>
    </lineage>
</organism>
<comment type="caution">
    <text evidence="1">The sequence shown here is derived from an EMBL/GenBank/DDBJ whole genome shotgun (WGS) entry which is preliminary data.</text>
</comment>
<sequence length="51" mass="5765">AKGGELRDFLEGLAKADDIRDYVREKSIGRPAVTTINDDNYRYFEAKNSVS</sequence>
<accession>A0A2K3KGV3</accession>